<evidence type="ECO:0000259" key="3">
    <source>
        <dbReference type="Pfam" id="PF12002"/>
    </source>
</evidence>
<dbReference type="InterPro" id="IPR051314">
    <property type="entry name" value="AAA_ATPase_RarA/MGS1/WRNIP1"/>
</dbReference>
<dbReference type="GO" id="GO:0006261">
    <property type="term" value="P:DNA-templated DNA replication"/>
    <property type="evidence" value="ECO:0007669"/>
    <property type="project" value="TreeGrafter"/>
</dbReference>
<accession>A0A7S4PK20</accession>
<keyword evidence="1" id="KW-0547">Nucleotide-binding</keyword>
<dbReference type="InterPro" id="IPR027417">
    <property type="entry name" value="P-loop_NTPase"/>
</dbReference>
<dbReference type="PANTHER" id="PTHR13779">
    <property type="entry name" value="WERNER HELICASE-INTERACTING PROTEIN 1 FAMILY MEMBER"/>
    <property type="match status" value="1"/>
</dbReference>
<reference evidence="5" key="1">
    <citation type="submission" date="2021-01" db="EMBL/GenBank/DDBJ databases">
        <authorList>
            <person name="Corre E."/>
            <person name="Pelletier E."/>
            <person name="Niang G."/>
            <person name="Scheremetjew M."/>
            <person name="Finn R."/>
            <person name="Kale V."/>
            <person name="Holt S."/>
            <person name="Cochrane G."/>
            <person name="Meng A."/>
            <person name="Brown T."/>
            <person name="Cohen L."/>
        </authorList>
    </citation>
    <scope>NUCLEOTIDE SEQUENCE</scope>
    <source>
        <strain evidence="5">SoJaBio B1-5/56/2</strain>
    </source>
</reference>
<dbReference type="SUPFAM" id="SSF48019">
    <property type="entry name" value="post-AAA+ oligomerization domain-like"/>
    <property type="match status" value="1"/>
</dbReference>
<dbReference type="GO" id="GO:0005524">
    <property type="term" value="F:ATP binding"/>
    <property type="evidence" value="ECO:0007669"/>
    <property type="project" value="UniProtKB-KW"/>
</dbReference>
<keyword evidence="2" id="KW-0067">ATP-binding</keyword>
<protein>
    <recommendedName>
        <fullName evidence="6">ATPase WRNIP1</fullName>
    </recommendedName>
</protein>
<feature type="domain" description="MgsA AAA+ ATPase C-terminal" evidence="3">
    <location>
        <begin position="152"/>
        <end position="303"/>
    </location>
</feature>
<dbReference type="Gene3D" id="1.10.3710.10">
    <property type="entry name" value="DNA polymerase III clamp loader subunits, C-terminal domain"/>
    <property type="match status" value="1"/>
</dbReference>
<proteinExistence type="predicted"/>
<dbReference type="EMBL" id="HBKR01037975">
    <property type="protein sequence ID" value="CAE2337477.1"/>
    <property type="molecule type" value="Transcribed_RNA"/>
</dbReference>
<dbReference type="Pfam" id="PF16193">
    <property type="entry name" value="AAA_assoc_2"/>
    <property type="match status" value="1"/>
</dbReference>
<dbReference type="FunFam" id="1.20.272.10:FF:000001">
    <property type="entry name" value="Putative AAA family ATPase"/>
    <property type="match status" value="1"/>
</dbReference>
<dbReference type="Gene3D" id="1.20.272.10">
    <property type="match status" value="1"/>
</dbReference>
<name>A0A7S4PK20_9EUKA</name>
<evidence type="ECO:0000259" key="4">
    <source>
        <dbReference type="Pfam" id="PF16193"/>
    </source>
</evidence>
<dbReference type="AlphaFoldDB" id="A0A7S4PK20"/>
<dbReference type="InterPro" id="IPR032423">
    <property type="entry name" value="AAA_assoc_2"/>
</dbReference>
<dbReference type="SUPFAM" id="SSF52540">
    <property type="entry name" value="P-loop containing nucleoside triphosphate hydrolases"/>
    <property type="match status" value="1"/>
</dbReference>
<evidence type="ECO:0000256" key="2">
    <source>
        <dbReference type="ARBA" id="ARBA00022840"/>
    </source>
</evidence>
<dbReference type="CDD" id="cd18139">
    <property type="entry name" value="HLD_clamp_RarA"/>
    <property type="match status" value="1"/>
</dbReference>
<evidence type="ECO:0000313" key="5">
    <source>
        <dbReference type="EMBL" id="CAE2337477.1"/>
    </source>
</evidence>
<dbReference type="InterPro" id="IPR021886">
    <property type="entry name" value="MgsA_C"/>
</dbReference>
<dbReference type="GO" id="GO:0000731">
    <property type="term" value="P:DNA synthesis involved in DNA repair"/>
    <property type="evidence" value="ECO:0007669"/>
    <property type="project" value="TreeGrafter"/>
</dbReference>
<dbReference type="GO" id="GO:0005634">
    <property type="term" value="C:nucleus"/>
    <property type="evidence" value="ECO:0007669"/>
    <property type="project" value="TreeGrafter"/>
</dbReference>
<feature type="domain" description="AAA C-terminal" evidence="4">
    <location>
        <begin position="68"/>
        <end position="151"/>
    </location>
</feature>
<gene>
    <name evidence="5" type="ORF">NAES01612_LOCUS24788</name>
</gene>
<evidence type="ECO:0000256" key="1">
    <source>
        <dbReference type="ARBA" id="ARBA00022741"/>
    </source>
</evidence>
<evidence type="ECO:0008006" key="6">
    <source>
        <dbReference type="Google" id="ProtNLM"/>
    </source>
</evidence>
<sequence length="308" mass="33781">MQQDVLLPHVEKGVIYLLGATTENPSFECNAALLSRSHVVVLQKLEKEEIIKLLNRGVQRLEQNLEMSIKVDKPALTHIAAVADGDARAALNSLESLVFMNLSSSSSFASPPYIHVTTDSCLKNLNRSSYLYDKDGDQHFNIISALHKSMRGGDDNASIYWVARMLEGGEKPEYIARRILRFASEDIGLADPHALTLGVACFQACHMLGMPECSTALAQAAVYMARAPKSIEVYAGYNQAVETVKKKPNAPVPLHICNAPTKLMEELGYHKGYKYTPELVAKGEDATQDYLPECLKGSVFLTPPPSSS</sequence>
<dbReference type="GO" id="GO:0017116">
    <property type="term" value="F:single-stranded DNA helicase activity"/>
    <property type="evidence" value="ECO:0007669"/>
    <property type="project" value="TreeGrafter"/>
</dbReference>
<dbReference type="Pfam" id="PF12002">
    <property type="entry name" value="MgsA_C"/>
    <property type="match status" value="1"/>
</dbReference>
<organism evidence="5">
    <name type="scientific">Paramoeba aestuarina</name>
    <dbReference type="NCBI Taxonomy" id="180227"/>
    <lineage>
        <taxon>Eukaryota</taxon>
        <taxon>Amoebozoa</taxon>
        <taxon>Discosea</taxon>
        <taxon>Flabellinia</taxon>
        <taxon>Dactylopodida</taxon>
        <taxon>Paramoebidae</taxon>
        <taxon>Paramoeba</taxon>
    </lineage>
</organism>
<dbReference type="GO" id="GO:0008047">
    <property type="term" value="F:enzyme activator activity"/>
    <property type="evidence" value="ECO:0007669"/>
    <property type="project" value="TreeGrafter"/>
</dbReference>
<dbReference type="GO" id="GO:0003677">
    <property type="term" value="F:DNA binding"/>
    <property type="evidence" value="ECO:0007669"/>
    <property type="project" value="InterPro"/>
</dbReference>
<dbReference type="InterPro" id="IPR008921">
    <property type="entry name" value="DNA_pol3_clamp-load_cplx_C"/>
</dbReference>
<dbReference type="Gene3D" id="1.10.8.60">
    <property type="match status" value="1"/>
</dbReference>
<dbReference type="PANTHER" id="PTHR13779:SF7">
    <property type="entry name" value="ATPASE WRNIP1"/>
    <property type="match status" value="1"/>
</dbReference>